<accession>A0A4U9U6L1</accession>
<dbReference type="EMBL" id="LR590484">
    <property type="protein sequence ID" value="VTR28540.1"/>
    <property type="molecule type" value="Genomic_DNA"/>
</dbReference>
<dbReference type="GO" id="GO:0000160">
    <property type="term" value="P:phosphorelay signal transduction system"/>
    <property type="evidence" value="ECO:0007669"/>
    <property type="project" value="InterPro"/>
</dbReference>
<gene>
    <name evidence="4" type="primary">srrA_1</name>
    <name evidence="4" type="ORF">NCTC11429_00221</name>
</gene>
<dbReference type="AlphaFoldDB" id="A0A4U9U6L1"/>
<dbReference type="PANTHER" id="PTHR45339">
    <property type="entry name" value="HYBRID SIGNAL TRANSDUCTION HISTIDINE KINASE J"/>
    <property type="match status" value="1"/>
</dbReference>
<organism evidence="4 5">
    <name type="scientific">Sphingobacterium thalpophilum</name>
    <dbReference type="NCBI Taxonomy" id="259"/>
    <lineage>
        <taxon>Bacteria</taxon>
        <taxon>Pseudomonadati</taxon>
        <taxon>Bacteroidota</taxon>
        <taxon>Sphingobacteriia</taxon>
        <taxon>Sphingobacteriales</taxon>
        <taxon>Sphingobacteriaceae</taxon>
        <taxon>Sphingobacterium</taxon>
    </lineage>
</organism>
<dbReference type="PROSITE" id="PS50110">
    <property type="entry name" value="RESPONSE_REGULATORY"/>
    <property type="match status" value="1"/>
</dbReference>
<feature type="modified residue" description="4-aspartylphosphate" evidence="2">
    <location>
        <position position="90"/>
    </location>
</feature>
<proteinExistence type="predicted"/>
<dbReference type="Gene3D" id="3.40.50.2300">
    <property type="match status" value="1"/>
</dbReference>
<dbReference type="Pfam" id="PF00072">
    <property type="entry name" value="Response_reg"/>
    <property type="match status" value="1"/>
</dbReference>
<reference evidence="4 5" key="1">
    <citation type="submission" date="2019-05" db="EMBL/GenBank/DDBJ databases">
        <authorList>
            <consortium name="Pathogen Informatics"/>
        </authorList>
    </citation>
    <scope>NUCLEOTIDE SEQUENCE [LARGE SCALE GENOMIC DNA]</scope>
    <source>
        <strain evidence="4 5">NCTC11429</strain>
    </source>
</reference>
<evidence type="ECO:0000259" key="3">
    <source>
        <dbReference type="PROSITE" id="PS50110"/>
    </source>
</evidence>
<dbReference type="SMART" id="SM00448">
    <property type="entry name" value="REC"/>
    <property type="match status" value="1"/>
</dbReference>
<evidence type="ECO:0000313" key="4">
    <source>
        <dbReference type="EMBL" id="VTR28540.1"/>
    </source>
</evidence>
<dbReference type="Proteomes" id="UP000308196">
    <property type="component" value="Chromosome"/>
</dbReference>
<keyword evidence="1 2" id="KW-0597">Phosphoprotein</keyword>
<feature type="domain" description="Response regulatory" evidence="3">
    <location>
        <begin position="40"/>
        <end position="159"/>
    </location>
</feature>
<evidence type="ECO:0000256" key="2">
    <source>
        <dbReference type="PROSITE-ProRule" id="PRU00169"/>
    </source>
</evidence>
<sequence>MGSELQLNSKAGVGSRFFFDIKVPAVWETNNWSVLTKIKEVLVVAEDELVRNSLTQMLTSKKIEFTQVRNGFEVLQMLMRGRQFGCIIIDNELPIMSGIETIRKIREKIFNQNYVQPIIAIFDKQEKDVASLCNSLGVDNWLFKPVEPEKLYTILARINT</sequence>
<dbReference type="InterPro" id="IPR001789">
    <property type="entry name" value="Sig_transdc_resp-reg_receiver"/>
</dbReference>
<dbReference type="CDD" id="cd17546">
    <property type="entry name" value="REC_hyHK_CKI1_RcsC-like"/>
    <property type="match status" value="1"/>
</dbReference>
<protein>
    <submittedName>
        <fullName evidence="4">Staphylococcal respiratory response protein A</fullName>
    </submittedName>
</protein>
<dbReference type="KEGG" id="stha:NCTC11429_00221"/>
<name>A0A4U9U6L1_9SPHI</name>
<evidence type="ECO:0000313" key="5">
    <source>
        <dbReference type="Proteomes" id="UP000308196"/>
    </source>
</evidence>
<dbReference type="SUPFAM" id="SSF52172">
    <property type="entry name" value="CheY-like"/>
    <property type="match status" value="1"/>
</dbReference>
<dbReference type="InterPro" id="IPR011006">
    <property type="entry name" value="CheY-like_superfamily"/>
</dbReference>
<evidence type="ECO:0000256" key="1">
    <source>
        <dbReference type="ARBA" id="ARBA00022553"/>
    </source>
</evidence>
<dbReference type="STRING" id="1123265.GCA_000686625_03388"/>
<dbReference type="PANTHER" id="PTHR45339:SF6">
    <property type="entry name" value="SENSORY HISTIDINE PROTEIN KINASE"/>
    <property type="match status" value="1"/>
</dbReference>